<evidence type="ECO:0000313" key="2">
    <source>
        <dbReference type="Proteomes" id="UP001642409"/>
    </source>
</evidence>
<gene>
    <name evidence="1" type="ORF">HINF_LOCUS13661</name>
</gene>
<accession>A0ABP1HKK2</accession>
<sequence length="133" mass="14950">MTIYADQLNEFSSDKIIIVRIQDILKLDVCTCIPLTFEIHINQLMFRVGDCAEIVIGGNEQVLHISAQEIFIRNLFCNKLTIENGTATFVQSSVIDHLINKGTVVVEPKVRLSVLICDDQGQMQIKGELCLED</sequence>
<proteinExistence type="predicted"/>
<dbReference type="EMBL" id="CAXDID020000032">
    <property type="protein sequence ID" value="CAL5994678.1"/>
    <property type="molecule type" value="Genomic_DNA"/>
</dbReference>
<organism evidence="1 2">
    <name type="scientific">Hexamita inflata</name>
    <dbReference type="NCBI Taxonomy" id="28002"/>
    <lineage>
        <taxon>Eukaryota</taxon>
        <taxon>Metamonada</taxon>
        <taxon>Diplomonadida</taxon>
        <taxon>Hexamitidae</taxon>
        <taxon>Hexamitinae</taxon>
        <taxon>Hexamita</taxon>
    </lineage>
</organism>
<name>A0ABP1HKK2_9EUKA</name>
<keyword evidence="2" id="KW-1185">Reference proteome</keyword>
<dbReference type="Proteomes" id="UP001642409">
    <property type="component" value="Unassembled WGS sequence"/>
</dbReference>
<evidence type="ECO:0000313" key="1">
    <source>
        <dbReference type="EMBL" id="CAL5994678.1"/>
    </source>
</evidence>
<protein>
    <submittedName>
        <fullName evidence="1">Hypothetical_protein</fullName>
    </submittedName>
</protein>
<reference evidence="1 2" key="1">
    <citation type="submission" date="2024-07" db="EMBL/GenBank/DDBJ databases">
        <authorList>
            <person name="Akdeniz Z."/>
        </authorList>
    </citation>
    <scope>NUCLEOTIDE SEQUENCE [LARGE SCALE GENOMIC DNA]</scope>
</reference>
<comment type="caution">
    <text evidence="1">The sequence shown here is derived from an EMBL/GenBank/DDBJ whole genome shotgun (WGS) entry which is preliminary data.</text>
</comment>